<dbReference type="InterPro" id="IPR050445">
    <property type="entry name" value="Bact_polysacc_biosynth/exp"/>
</dbReference>
<evidence type="ECO:0000256" key="7">
    <source>
        <dbReference type="SAM" id="MobiDB-lite"/>
    </source>
</evidence>
<gene>
    <name evidence="10" type="ORF">QJ036_08485</name>
</gene>
<protein>
    <submittedName>
        <fullName evidence="10">Wzz/FepE/Etk N-terminal domain-containing protein</fullName>
    </submittedName>
</protein>
<dbReference type="Proteomes" id="UP001300383">
    <property type="component" value="Unassembled WGS sequence"/>
</dbReference>
<feature type="transmembrane region" description="Helical" evidence="8">
    <location>
        <begin position="21"/>
        <end position="42"/>
    </location>
</feature>
<feature type="transmembrane region" description="Helical" evidence="8">
    <location>
        <begin position="183"/>
        <end position="204"/>
    </location>
</feature>
<evidence type="ECO:0000256" key="6">
    <source>
        <dbReference type="ARBA" id="ARBA00023136"/>
    </source>
</evidence>
<keyword evidence="11" id="KW-1185">Reference proteome</keyword>
<dbReference type="GO" id="GO:0005886">
    <property type="term" value="C:plasma membrane"/>
    <property type="evidence" value="ECO:0007669"/>
    <property type="project" value="UniProtKB-SubCell"/>
</dbReference>
<evidence type="ECO:0000256" key="4">
    <source>
        <dbReference type="ARBA" id="ARBA00022692"/>
    </source>
</evidence>
<evidence type="ECO:0000259" key="9">
    <source>
        <dbReference type="Pfam" id="PF02706"/>
    </source>
</evidence>
<dbReference type="RefSeq" id="WP_283230953.1">
    <property type="nucleotide sequence ID" value="NZ_JASGBQ010000013.1"/>
</dbReference>
<evidence type="ECO:0000256" key="8">
    <source>
        <dbReference type="SAM" id="Phobius"/>
    </source>
</evidence>
<evidence type="ECO:0000256" key="3">
    <source>
        <dbReference type="ARBA" id="ARBA00022475"/>
    </source>
</evidence>
<keyword evidence="3" id="KW-1003">Cell membrane</keyword>
<evidence type="ECO:0000313" key="10">
    <source>
        <dbReference type="EMBL" id="MDI9242505.1"/>
    </source>
</evidence>
<feature type="domain" description="Polysaccharide chain length determinant N-terminal" evidence="9">
    <location>
        <begin position="15"/>
        <end position="102"/>
    </location>
</feature>
<reference evidence="10 11" key="1">
    <citation type="submission" date="2023-05" db="EMBL/GenBank/DDBJ databases">
        <title>[ruminococcus] sp. nov., isolated from a pig farm feces dump.</title>
        <authorList>
            <person name="Chang Y.-H."/>
        </authorList>
    </citation>
    <scope>NUCLEOTIDE SEQUENCE [LARGE SCALE GENOMIC DNA]</scope>
    <source>
        <strain evidence="10 11">YH-rum2234</strain>
    </source>
</reference>
<keyword evidence="6 8" id="KW-0472">Membrane</keyword>
<sequence length="261" mass="29437">MTTKANANIRVVTIIDLWYIFVHRLWVMALAAVVAVGGLFIINRVTFVPAYSSTATLYILRQNEATATGNSDSDFSLALKVVNDCDYLLKSHSVLDEVIQELNLETDYKTLSKSVSTSNPENTRILEVTVESDSPENAKRIVDAICEIGQEQITEAMGFQQVNLYEYGTLNDRPCNTTSMTTYMLVGMIAAVLVYSIYLIIYLLDDRIRTEEDIERYLGLSVLGDIPNADDKKSHQYGYYKAYGSHEQKKTGKSRKKRRAK</sequence>
<evidence type="ECO:0000256" key="5">
    <source>
        <dbReference type="ARBA" id="ARBA00022989"/>
    </source>
</evidence>
<dbReference type="Pfam" id="PF02706">
    <property type="entry name" value="Wzz"/>
    <property type="match status" value="1"/>
</dbReference>
<dbReference type="GO" id="GO:0004713">
    <property type="term" value="F:protein tyrosine kinase activity"/>
    <property type="evidence" value="ECO:0007669"/>
    <property type="project" value="TreeGrafter"/>
</dbReference>
<feature type="region of interest" description="Disordered" evidence="7">
    <location>
        <begin position="242"/>
        <end position="261"/>
    </location>
</feature>
<dbReference type="AlphaFoldDB" id="A0AAP4BBB4"/>
<keyword evidence="4 8" id="KW-0812">Transmembrane</keyword>
<organism evidence="10 11">
    <name type="scientific">Fusibacillus kribbianus</name>
    <dbReference type="NCBI Taxonomy" id="3044208"/>
    <lineage>
        <taxon>Bacteria</taxon>
        <taxon>Bacillati</taxon>
        <taxon>Bacillota</taxon>
        <taxon>Clostridia</taxon>
        <taxon>Lachnospirales</taxon>
        <taxon>Lachnospiraceae</taxon>
        <taxon>Fusibacillus</taxon>
    </lineage>
</organism>
<dbReference type="EMBL" id="JASGBQ010000013">
    <property type="protein sequence ID" value="MDI9242505.1"/>
    <property type="molecule type" value="Genomic_DNA"/>
</dbReference>
<evidence type="ECO:0000256" key="1">
    <source>
        <dbReference type="ARBA" id="ARBA00004651"/>
    </source>
</evidence>
<comment type="similarity">
    <text evidence="2">Belongs to the CpsC/CapA family.</text>
</comment>
<dbReference type="InterPro" id="IPR003856">
    <property type="entry name" value="LPS_length_determ_N"/>
</dbReference>
<comment type="caution">
    <text evidence="10">The sequence shown here is derived from an EMBL/GenBank/DDBJ whole genome shotgun (WGS) entry which is preliminary data.</text>
</comment>
<evidence type="ECO:0000313" key="11">
    <source>
        <dbReference type="Proteomes" id="UP001300383"/>
    </source>
</evidence>
<proteinExistence type="inferred from homology"/>
<dbReference type="PANTHER" id="PTHR32309">
    <property type="entry name" value="TYROSINE-PROTEIN KINASE"/>
    <property type="match status" value="1"/>
</dbReference>
<dbReference type="PANTHER" id="PTHR32309:SF13">
    <property type="entry name" value="FERRIC ENTEROBACTIN TRANSPORT PROTEIN FEPE"/>
    <property type="match status" value="1"/>
</dbReference>
<name>A0AAP4BBB4_9FIRM</name>
<accession>A0AAP4BBB4</accession>
<evidence type="ECO:0000256" key="2">
    <source>
        <dbReference type="ARBA" id="ARBA00006683"/>
    </source>
</evidence>
<comment type="subcellular location">
    <subcellularLocation>
        <location evidence="1">Cell membrane</location>
        <topology evidence="1">Multi-pass membrane protein</topology>
    </subcellularLocation>
</comment>
<feature type="compositionally biased region" description="Basic residues" evidence="7">
    <location>
        <begin position="251"/>
        <end position="261"/>
    </location>
</feature>
<keyword evidence="5 8" id="KW-1133">Transmembrane helix</keyword>